<feature type="region of interest" description="Disordered" evidence="1">
    <location>
        <begin position="211"/>
        <end position="240"/>
    </location>
</feature>
<gene>
    <name evidence="2" type="ORF">LTR36_005142</name>
</gene>
<feature type="compositionally biased region" description="Low complexity" evidence="1">
    <location>
        <begin position="410"/>
        <end position="419"/>
    </location>
</feature>
<proteinExistence type="predicted"/>
<accession>A0AAV9JW66</accession>
<comment type="caution">
    <text evidence="2">The sequence shown here is derived from an EMBL/GenBank/DDBJ whole genome shotgun (WGS) entry which is preliminary data.</text>
</comment>
<protein>
    <submittedName>
        <fullName evidence="2">Uncharacterized protein</fullName>
    </submittedName>
</protein>
<feature type="compositionally biased region" description="Acidic residues" evidence="1">
    <location>
        <begin position="420"/>
        <end position="429"/>
    </location>
</feature>
<evidence type="ECO:0000313" key="2">
    <source>
        <dbReference type="EMBL" id="KAK4549841.1"/>
    </source>
</evidence>
<evidence type="ECO:0000256" key="1">
    <source>
        <dbReference type="SAM" id="MobiDB-lite"/>
    </source>
</evidence>
<name>A0AAV9JW66_9PEZI</name>
<dbReference type="AlphaFoldDB" id="A0AAV9JW66"/>
<dbReference type="PANTHER" id="PTHR21521:SF0">
    <property type="entry name" value="AMUN, ISOFORM A"/>
    <property type="match status" value="1"/>
</dbReference>
<dbReference type="PANTHER" id="PTHR21521">
    <property type="entry name" value="AMUN, ISOFORM A"/>
    <property type="match status" value="1"/>
</dbReference>
<reference evidence="2 3" key="1">
    <citation type="submission" date="2021-11" db="EMBL/GenBank/DDBJ databases">
        <title>Black yeast isolated from Biological Soil Crust.</title>
        <authorList>
            <person name="Kurbessoian T."/>
        </authorList>
    </citation>
    <scope>NUCLEOTIDE SEQUENCE [LARGE SCALE GENOMIC DNA]</scope>
    <source>
        <strain evidence="2 3">CCFEE 5522</strain>
    </source>
</reference>
<organism evidence="2 3">
    <name type="scientific">Oleoguttula mirabilis</name>
    <dbReference type="NCBI Taxonomy" id="1507867"/>
    <lineage>
        <taxon>Eukaryota</taxon>
        <taxon>Fungi</taxon>
        <taxon>Dikarya</taxon>
        <taxon>Ascomycota</taxon>
        <taxon>Pezizomycotina</taxon>
        <taxon>Dothideomycetes</taxon>
        <taxon>Dothideomycetidae</taxon>
        <taxon>Mycosphaerellales</taxon>
        <taxon>Teratosphaeriaceae</taxon>
        <taxon>Oleoguttula</taxon>
    </lineage>
</organism>
<evidence type="ECO:0000313" key="3">
    <source>
        <dbReference type="Proteomes" id="UP001324427"/>
    </source>
</evidence>
<dbReference type="Proteomes" id="UP001324427">
    <property type="component" value="Unassembled WGS sequence"/>
</dbReference>
<sequence>MDEQHNFETIDATTFESLLAQYGGVVPEKLAVLERQRLEVIPLAIKERDPTHITKDELATLMDWKLAHGKFRPSLQKLIQDNEEDAVQTHSTECFKRHALAASSPPAGPWVKQLMSIVSKLRGVGPATATLLLSVYDPVNIPFYSDELFRWAMWDEPATPKGSGWKRDIKYTIKEYLELYSKVQELRTRLTSESGKEVSALDTEKVAYVLGKQADPPPPPAAPPKRNKGKAPVKDAGDVLPWDSTNPAFRAWARRFEVSILGEERVAELDREEVAMTAEEREEDAAFADTPFAKDLVTSIDRAFGTFTNIPSEQGDVDAEGPVSPEQEVMDDVAETPMAGNLATAVERAFGGEDAYTSSEQENGDERESPSSQREMSEELAQSPIASDDSAAVERAFKAAVEAPGGGGVDDSSALSSELSSEEEDDGEEGPPAKRQKTQTESIDVDGMD</sequence>
<dbReference type="EMBL" id="JAVFHQ010000003">
    <property type="protein sequence ID" value="KAK4549841.1"/>
    <property type="molecule type" value="Genomic_DNA"/>
</dbReference>
<keyword evidence="3" id="KW-1185">Reference proteome</keyword>
<feature type="region of interest" description="Disordered" evidence="1">
    <location>
        <begin position="338"/>
        <end position="449"/>
    </location>
</feature>